<dbReference type="InterPro" id="IPR050508">
    <property type="entry name" value="Methyltransf_Superfamily"/>
</dbReference>
<gene>
    <name evidence="2" type="ORF">WIS52_26125</name>
</gene>
<dbReference type="PANTHER" id="PTHR42912">
    <property type="entry name" value="METHYLTRANSFERASE"/>
    <property type="match status" value="1"/>
</dbReference>
<evidence type="ECO:0000313" key="3">
    <source>
        <dbReference type="Proteomes" id="UP001494902"/>
    </source>
</evidence>
<proteinExistence type="predicted"/>
<reference evidence="2 3" key="1">
    <citation type="submission" date="2024-03" db="EMBL/GenBank/DDBJ databases">
        <title>Draft genome sequence of Pseudonocardia nematodicida JCM 31783.</title>
        <authorList>
            <person name="Butdee W."/>
            <person name="Duangmal K."/>
        </authorList>
    </citation>
    <scope>NUCLEOTIDE SEQUENCE [LARGE SCALE GENOMIC DNA]</scope>
    <source>
        <strain evidence="2 3">JCM 31783</strain>
    </source>
</reference>
<dbReference type="Gene3D" id="3.40.50.150">
    <property type="entry name" value="Vaccinia Virus protein VP39"/>
    <property type="match status" value="1"/>
</dbReference>
<accession>A0ABV1KHP2</accession>
<dbReference type="InterPro" id="IPR013216">
    <property type="entry name" value="Methyltransf_11"/>
</dbReference>
<evidence type="ECO:0000313" key="2">
    <source>
        <dbReference type="EMBL" id="MEQ3553965.1"/>
    </source>
</evidence>
<dbReference type="GO" id="GO:0008168">
    <property type="term" value="F:methyltransferase activity"/>
    <property type="evidence" value="ECO:0007669"/>
    <property type="project" value="UniProtKB-KW"/>
</dbReference>
<dbReference type="Proteomes" id="UP001494902">
    <property type="component" value="Unassembled WGS sequence"/>
</dbReference>
<protein>
    <submittedName>
        <fullName evidence="2">Methyltransferase domain-containing protein</fullName>
    </submittedName>
</protein>
<organism evidence="2 3">
    <name type="scientific">Pseudonocardia nematodicida</name>
    <dbReference type="NCBI Taxonomy" id="1206997"/>
    <lineage>
        <taxon>Bacteria</taxon>
        <taxon>Bacillati</taxon>
        <taxon>Actinomycetota</taxon>
        <taxon>Actinomycetes</taxon>
        <taxon>Pseudonocardiales</taxon>
        <taxon>Pseudonocardiaceae</taxon>
        <taxon>Pseudonocardia</taxon>
    </lineage>
</organism>
<dbReference type="SUPFAM" id="SSF53335">
    <property type="entry name" value="S-adenosyl-L-methionine-dependent methyltransferases"/>
    <property type="match status" value="1"/>
</dbReference>
<keyword evidence="3" id="KW-1185">Reference proteome</keyword>
<dbReference type="Pfam" id="PF08241">
    <property type="entry name" value="Methyltransf_11"/>
    <property type="match status" value="1"/>
</dbReference>
<dbReference type="InterPro" id="IPR029063">
    <property type="entry name" value="SAM-dependent_MTases_sf"/>
</dbReference>
<dbReference type="RefSeq" id="WP_349301031.1">
    <property type="nucleotide sequence ID" value="NZ_JBEDNQ010000012.1"/>
</dbReference>
<evidence type="ECO:0000259" key="1">
    <source>
        <dbReference type="Pfam" id="PF08241"/>
    </source>
</evidence>
<dbReference type="CDD" id="cd02440">
    <property type="entry name" value="AdoMet_MTases"/>
    <property type="match status" value="1"/>
</dbReference>
<name>A0ABV1KHP2_9PSEU</name>
<comment type="caution">
    <text evidence="2">The sequence shown here is derived from an EMBL/GenBank/DDBJ whole genome shotgun (WGS) entry which is preliminary data.</text>
</comment>
<keyword evidence="2" id="KW-0489">Methyltransferase</keyword>
<feature type="domain" description="Methyltransferase type 11" evidence="1">
    <location>
        <begin position="41"/>
        <end position="134"/>
    </location>
</feature>
<keyword evidence="2" id="KW-0808">Transferase</keyword>
<dbReference type="GO" id="GO:0032259">
    <property type="term" value="P:methylation"/>
    <property type="evidence" value="ECO:0007669"/>
    <property type="project" value="UniProtKB-KW"/>
</dbReference>
<dbReference type="EMBL" id="JBEDNQ010000012">
    <property type="protein sequence ID" value="MEQ3553965.1"/>
    <property type="molecule type" value="Genomic_DNA"/>
</dbReference>
<sequence length="249" mass="26824">MLPIDRESARRVADTYATAEAAGERARTLELLAARPREQVLVVGCGPGHLVDALAHSGSLVAAIDPDPYMVALARERCGDRATISQRGLAGPGSAPDGPFDAVACLQVLEFVDDVGASLRELHRVLRPGGRLLVLDTDWASLHWPGYGQDRHRLVRDAWCTCIPRPRLPHELGPLLRAAGFTGERAERVPMRGPASTGYGAMLREMVARSVPGRCGLTRDDADAWASGVAACGDEPFSLDRWFLTAQRG</sequence>